<dbReference type="SUPFAM" id="SSF52283">
    <property type="entry name" value="Formate/glycerate dehydrogenase catalytic domain-like"/>
    <property type="match status" value="1"/>
</dbReference>
<dbReference type="InterPro" id="IPR006139">
    <property type="entry name" value="D-isomer_2_OHA_DH_cat_dom"/>
</dbReference>
<evidence type="ECO:0000256" key="11">
    <source>
        <dbReference type="ARBA" id="ARBA00048731"/>
    </source>
</evidence>
<dbReference type="PROSITE" id="PS00065">
    <property type="entry name" value="D_2_HYDROXYACID_DH_1"/>
    <property type="match status" value="1"/>
</dbReference>
<dbReference type="Pfam" id="PF00389">
    <property type="entry name" value="2-Hacid_dh"/>
    <property type="match status" value="1"/>
</dbReference>
<evidence type="ECO:0000256" key="1">
    <source>
        <dbReference type="ARBA" id="ARBA00003800"/>
    </source>
</evidence>
<evidence type="ECO:0000256" key="8">
    <source>
        <dbReference type="ARBA" id="ARBA00023027"/>
    </source>
</evidence>
<evidence type="ECO:0000256" key="3">
    <source>
        <dbReference type="ARBA" id="ARBA00005854"/>
    </source>
</evidence>
<dbReference type="PROSITE" id="PS00670">
    <property type="entry name" value="D_2_HYDROXYACID_DH_2"/>
    <property type="match status" value="1"/>
</dbReference>
<dbReference type="PROSITE" id="PS51671">
    <property type="entry name" value="ACT"/>
    <property type="match status" value="1"/>
</dbReference>
<dbReference type="GO" id="GO:0004617">
    <property type="term" value="F:phosphoglycerate dehydrogenase activity"/>
    <property type="evidence" value="ECO:0007669"/>
    <property type="project" value="UniProtKB-EC"/>
</dbReference>
<dbReference type="InterPro" id="IPR036291">
    <property type="entry name" value="NAD(P)-bd_dom_sf"/>
</dbReference>
<dbReference type="PATRIC" id="fig|148814.9.peg.456"/>
<comment type="caution">
    <text evidence="14">The sequence shown here is derived from an EMBL/GenBank/DDBJ whole genome shotgun (WGS) entry which is preliminary data.</text>
</comment>
<evidence type="ECO:0000256" key="2">
    <source>
        <dbReference type="ARBA" id="ARBA00005216"/>
    </source>
</evidence>
<dbReference type="PANTHER" id="PTHR42938">
    <property type="entry name" value="FORMATE DEHYDROGENASE 1"/>
    <property type="match status" value="1"/>
</dbReference>
<dbReference type="InterPro" id="IPR045865">
    <property type="entry name" value="ACT-like_dom_sf"/>
</dbReference>
<comment type="catalytic activity">
    <reaction evidence="11">
        <text>(2R)-3-phosphoglycerate + NAD(+) = 3-phosphooxypyruvate + NADH + H(+)</text>
        <dbReference type="Rhea" id="RHEA:12641"/>
        <dbReference type="ChEBI" id="CHEBI:15378"/>
        <dbReference type="ChEBI" id="CHEBI:18110"/>
        <dbReference type="ChEBI" id="CHEBI:57540"/>
        <dbReference type="ChEBI" id="CHEBI:57945"/>
        <dbReference type="ChEBI" id="CHEBI:58272"/>
        <dbReference type="EC" id="1.1.1.95"/>
    </reaction>
</comment>
<name>A0A0M9DEY9_9LACO</name>
<evidence type="ECO:0000256" key="12">
    <source>
        <dbReference type="RuleBase" id="RU003719"/>
    </source>
</evidence>
<dbReference type="Gene3D" id="3.40.50.720">
    <property type="entry name" value="NAD(P)-binding Rossmann-like Domain"/>
    <property type="match status" value="2"/>
</dbReference>
<dbReference type="InterPro" id="IPR029752">
    <property type="entry name" value="D-isomer_DH_CS1"/>
</dbReference>
<keyword evidence="8" id="KW-0520">NAD</keyword>
<dbReference type="CDD" id="cd12174">
    <property type="entry name" value="PGDH_like_3"/>
    <property type="match status" value="1"/>
</dbReference>
<dbReference type="PANTHER" id="PTHR42938:SF47">
    <property type="entry name" value="HYDROXYPYRUVATE REDUCTASE"/>
    <property type="match status" value="1"/>
</dbReference>
<feature type="domain" description="ACT" evidence="13">
    <location>
        <begin position="314"/>
        <end position="384"/>
    </location>
</feature>
<dbReference type="UniPathway" id="UPA00135">
    <property type="reaction ID" value="UER00196"/>
</dbReference>
<dbReference type="Gene3D" id="3.30.70.260">
    <property type="match status" value="1"/>
</dbReference>
<evidence type="ECO:0000256" key="4">
    <source>
        <dbReference type="ARBA" id="ARBA00013001"/>
    </source>
</evidence>
<proteinExistence type="inferred from homology"/>
<dbReference type="Proteomes" id="UP000037749">
    <property type="component" value="Unassembled WGS sequence"/>
</dbReference>
<accession>A0A0M9DEY9</accession>
<dbReference type="SUPFAM" id="SSF55021">
    <property type="entry name" value="ACT-like"/>
    <property type="match status" value="1"/>
</dbReference>
<evidence type="ECO:0000313" key="14">
    <source>
        <dbReference type="EMBL" id="KOY79463.1"/>
    </source>
</evidence>
<evidence type="ECO:0000256" key="5">
    <source>
        <dbReference type="ARBA" id="ARBA00013143"/>
    </source>
</evidence>
<gene>
    <name evidence="14" type="ORF">RZ72_10080</name>
</gene>
<sequence length="385" mass="42137">MYNVKTFNAISQDGLDKFSDKYQINQSDNPDAYLIRSANMLDADFPDNLKVIVRAGAGFNNLPIERLSELGIAAFNTPGSNANAVKEVVLSMIIASVRHLFPVANFSANNLHADISKMKKIDPRFKGTEIRDKTLAVIGLGHVGSLVANAANDLGMDVVGYDPYLSSDAAWRIESDITRANTLEDAIKDADIVTVHVPKNDETTDLIDDKAIKQMKNGVSILNYARLGIVNNQAVVNALDEGKVASYITDFGDDVLMNREDVVITPHIGGSTVEAEGNGAVRGAKIIQRYLETGNLSQSLNLPNMNVSMHSPYRITLIHKNIPNMVGQIATKSADNNFNINQMSNGAKGEMAYTMVDFCDEPTEQLLNDLKAINEVIRVRVIKRK</sequence>
<dbReference type="Pfam" id="PF02826">
    <property type="entry name" value="2-Hacid_dh_C"/>
    <property type="match status" value="1"/>
</dbReference>
<evidence type="ECO:0000259" key="13">
    <source>
        <dbReference type="PROSITE" id="PS51671"/>
    </source>
</evidence>
<protein>
    <recommendedName>
        <fullName evidence="6">D-3-phosphoglycerate dehydrogenase</fullName>
        <ecNumber evidence="4">1.1.1.399</ecNumber>
        <ecNumber evidence="5">1.1.1.95</ecNumber>
    </recommendedName>
    <alternativeName>
        <fullName evidence="9">2-oxoglutarate reductase</fullName>
    </alternativeName>
</protein>
<comment type="function">
    <text evidence="1">Catalyzes the reversible oxidation of 3-phospho-D-glycerate to 3-phosphonooxypyruvate, the first step of the phosphorylated L-serine biosynthesis pathway. Also catalyzes the reversible oxidation of 2-hydroxyglutarate to 2-oxoglutarate.</text>
</comment>
<evidence type="ECO:0000256" key="9">
    <source>
        <dbReference type="ARBA" id="ARBA00030455"/>
    </source>
</evidence>
<keyword evidence="7 12" id="KW-0560">Oxidoreductase</keyword>
<comment type="catalytic activity">
    <reaction evidence="10">
        <text>(R)-2-hydroxyglutarate + NAD(+) = 2-oxoglutarate + NADH + H(+)</text>
        <dbReference type="Rhea" id="RHEA:49612"/>
        <dbReference type="ChEBI" id="CHEBI:15378"/>
        <dbReference type="ChEBI" id="CHEBI:15801"/>
        <dbReference type="ChEBI" id="CHEBI:16810"/>
        <dbReference type="ChEBI" id="CHEBI:57540"/>
        <dbReference type="ChEBI" id="CHEBI:57945"/>
        <dbReference type="EC" id="1.1.1.399"/>
    </reaction>
</comment>
<dbReference type="InterPro" id="IPR002912">
    <property type="entry name" value="ACT_dom"/>
</dbReference>
<evidence type="ECO:0000313" key="15">
    <source>
        <dbReference type="Proteomes" id="UP000037749"/>
    </source>
</evidence>
<reference evidence="14 15" key="1">
    <citation type="journal article" date="2015" name="Genome Biol. Evol.">
        <title>Functionally Structured Genomes in Lactobacillus kunkeei Colonizing the Honey Crop and Food Products of Honeybees and Stingless Bees.</title>
        <authorList>
            <person name="Tamarit D."/>
            <person name="Ellegaard K.M."/>
            <person name="Wikander J."/>
            <person name="Olofsson T."/>
            <person name="Vasquez A."/>
            <person name="Andersson S.G."/>
        </authorList>
    </citation>
    <scope>NUCLEOTIDE SEQUENCE [LARGE SCALE GENOMIC DNA]</scope>
    <source>
        <strain evidence="14 15">LAla</strain>
    </source>
</reference>
<dbReference type="InterPro" id="IPR006140">
    <property type="entry name" value="D-isomer_DH_NAD-bd"/>
</dbReference>
<dbReference type="InterPro" id="IPR029753">
    <property type="entry name" value="D-isomer_DH_CS"/>
</dbReference>
<dbReference type="GO" id="GO:0051287">
    <property type="term" value="F:NAD binding"/>
    <property type="evidence" value="ECO:0007669"/>
    <property type="project" value="InterPro"/>
</dbReference>
<dbReference type="EC" id="1.1.1.95" evidence="5"/>
<evidence type="ECO:0000256" key="7">
    <source>
        <dbReference type="ARBA" id="ARBA00023002"/>
    </source>
</evidence>
<dbReference type="CDD" id="cd04901">
    <property type="entry name" value="ACT_3PGDH"/>
    <property type="match status" value="1"/>
</dbReference>
<dbReference type="EMBL" id="JXCZ01000012">
    <property type="protein sequence ID" value="KOY79463.1"/>
    <property type="molecule type" value="Genomic_DNA"/>
</dbReference>
<dbReference type="SUPFAM" id="SSF51735">
    <property type="entry name" value="NAD(P)-binding Rossmann-fold domains"/>
    <property type="match status" value="1"/>
</dbReference>
<dbReference type="AlphaFoldDB" id="A0A0M9DEY9"/>
<evidence type="ECO:0000256" key="6">
    <source>
        <dbReference type="ARBA" id="ARBA00021582"/>
    </source>
</evidence>
<evidence type="ECO:0000256" key="10">
    <source>
        <dbReference type="ARBA" id="ARBA00048126"/>
    </source>
</evidence>
<comment type="pathway">
    <text evidence="2">Amino-acid biosynthesis; L-serine biosynthesis; L-serine from 3-phospho-D-glycerate: step 1/3.</text>
</comment>
<dbReference type="EC" id="1.1.1.399" evidence="4"/>
<dbReference type="RefSeq" id="WP_053796404.1">
    <property type="nucleotide sequence ID" value="NZ_JXCZ01000012.1"/>
</dbReference>
<organism evidence="14 15">
    <name type="scientific">Apilactobacillus kunkeei</name>
    <dbReference type="NCBI Taxonomy" id="148814"/>
    <lineage>
        <taxon>Bacteria</taxon>
        <taxon>Bacillati</taxon>
        <taxon>Bacillota</taxon>
        <taxon>Bacilli</taxon>
        <taxon>Lactobacillales</taxon>
        <taxon>Lactobacillaceae</taxon>
        <taxon>Apilactobacillus</taxon>
    </lineage>
</organism>
<comment type="similarity">
    <text evidence="3 12">Belongs to the D-isomer specific 2-hydroxyacid dehydrogenase family.</text>
</comment>